<gene>
    <name evidence="8" type="ORF">ACFP3H_13505</name>
</gene>
<dbReference type="Gene3D" id="1.10.630.10">
    <property type="entry name" value="Cytochrome P450"/>
    <property type="match status" value="1"/>
</dbReference>
<accession>A0ABW1JTM2</accession>
<dbReference type="InterPro" id="IPR001128">
    <property type="entry name" value="Cyt_P450"/>
</dbReference>
<dbReference type="InterPro" id="IPR017972">
    <property type="entry name" value="Cyt_P450_CS"/>
</dbReference>
<evidence type="ECO:0000256" key="1">
    <source>
        <dbReference type="ARBA" id="ARBA00010617"/>
    </source>
</evidence>
<keyword evidence="9" id="KW-1185">Reference proteome</keyword>
<keyword evidence="4 7" id="KW-0560">Oxidoreductase</keyword>
<dbReference type="PANTHER" id="PTHR46696">
    <property type="entry name" value="P450, PUTATIVE (EUROFUNG)-RELATED"/>
    <property type="match status" value="1"/>
</dbReference>
<dbReference type="CDD" id="cd11029">
    <property type="entry name" value="CYP107-like"/>
    <property type="match status" value="1"/>
</dbReference>
<keyword evidence="3 7" id="KW-0479">Metal-binding</keyword>
<evidence type="ECO:0000256" key="3">
    <source>
        <dbReference type="ARBA" id="ARBA00022723"/>
    </source>
</evidence>
<dbReference type="Proteomes" id="UP001596223">
    <property type="component" value="Unassembled WGS sequence"/>
</dbReference>
<organism evidence="8 9">
    <name type="scientific">Nocardia lasii</name>
    <dbReference type="NCBI Taxonomy" id="1616107"/>
    <lineage>
        <taxon>Bacteria</taxon>
        <taxon>Bacillati</taxon>
        <taxon>Actinomycetota</taxon>
        <taxon>Actinomycetes</taxon>
        <taxon>Mycobacteriales</taxon>
        <taxon>Nocardiaceae</taxon>
        <taxon>Nocardia</taxon>
    </lineage>
</organism>
<evidence type="ECO:0000256" key="7">
    <source>
        <dbReference type="RuleBase" id="RU000461"/>
    </source>
</evidence>
<evidence type="ECO:0000256" key="5">
    <source>
        <dbReference type="ARBA" id="ARBA00023004"/>
    </source>
</evidence>
<name>A0ABW1JTM2_9NOCA</name>
<reference evidence="9" key="1">
    <citation type="journal article" date="2019" name="Int. J. Syst. Evol. Microbiol.">
        <title>The Global Catalogue of Microorganisms (GCM) 10K type strain sequencing project: providing services to taxonomists for standard genome sequencing and annotation.</title>
        <authorList>
            <consortium name="The Broad Institute Genomics Platform"/>
            <consortium name="The Broad Institute Genome Sequencing Center for Infectious Disease"/>
            <person name="Wu L."/>
            <person name="Ma J."/>
        </authorList>
    </citation>
    <scope>NUCLEOTIDE SEQUENCE [LARGE SCALE GENOMIC DNA]</scope>
    <source>
        <strain evidence="9">CCUG 36956</strain>
    </source>
</reference>
<evidence type="ECO:0000256" key="4">
    <source>
        <dbReference type="ARBA" id="ARBA00023002"/>
    </source>
</evidence>
<proteinExistence type="inferred from homology"/>
<dbReference type="PANTHER" id="PTHR46696:SF1">
    <property type="entry name" value="CYTOCHROME P450 YJIB-RELATED"/>
    <property type="match status" value="1"/>
</dbReference>
<dbReference type="InterPro" id="IPR036396">
    <property type="entry name" value="Cyt_P450_sf"/>
</dbReference>
<protein>
    <submittedName>
        <fullName evidence="8">Cytochrome P450</fullName>
    </submittedName>
</protein>
<evidence type="ECO:0000256" key="6">
    <source>
        <dbReference type="ARBA" id="ARBA00023033"/>
    </source>
</evidence>
<dbReference type="PROSITE" id="PS00086">
    <property type="entry name" value="CYTOCHROME_P450"/>
    <property type="match status" value="1"/>
</dbReference>
<comment type="caution">
    <text evidence="8">The sequence shown here is derived from an EMBL/GenBank/DDBJ whole genome shotgun (WGS) entry which is preliminary data.</text>
</comment>
<evidence type="ECO:0000313" key="8">
    <source>
        <dbReference type="EMBL" id="MFC6012069.1"/>
    </source>
</evidence>
<keyword evidence="2 7" id="KW-0349">Heme</keyword>
<comment type="similarity">
    <text evidence="1 7">Belongs to the cytochrome P450 family.</text>
</comment>
<dbReference type="InterPro" id="IPR002397">
    <property type="entry name" value="Cyt_P450_B"/>
</dbReference>
<dbReference type="SUPFAM" id="SSF48264">
    <property type="entry name" value="Cytochrome P450"/>
    <property type="match status" value="1"/>
</dbReference>
<dbReference type="EMBL" id="JBHSQN010000009">
    <property type="protein sequence ID" value="MFC6012069.1"/>
    <property type="molecule type" value="Genomic_DNA"/>
</dbReference>
<dbReference type="PRINTS" id="PR00359">
    <property type="entry name" value="BP450"/>
</dbReference>
<dbReference type="PRINTS" id="PR00385">
    <property type="entry name" value="P450"/>
</dbReference>
<evidence type="ECO:0000256" key="2">
    <source>
        <dbReference type="ARBA" id="ARBA00022617"/>
    </source>
</evidence>
<sequence>MADLIASTPVESIGADFFDDPHAHYHRWRATGPVHQVRFPDDVVRWVIVGYREAKLAMADPRFRKNIGRVDEILHAKRNSTPSDPNVVALLSHMLSSDPPEHTRLRKLVNKAFTSRRVALLRPRIEQITASLLDAMSEHDEVDLMSAFADPLPVTVICELLGVPFADRDDFQAWTRTLVTVVGEGEQDDRPAASAAMVGYLAKLVRTKQSRPAEDLLSHLVLADDDGDRLTDRELVSMAFLLLVAGHETTVNLIGNGVLALLRHPEQWQALRADPTGIPAAIEEFLRFDGPVDMATVRYTTEPVTLGGIEIPADELVYVALAAANRDPARFTDPDTLATATPTSGHLAFGHGIHFCVGAPLARLESEIAFTALLARYPDPTLSPTADLHWQSSTLIRGLRDLPVRLRR</sequence>
<dbReference type="RefSeq" id="WP_378604952.1">
    <property type="nucleotide sequence ID" value="NZ_JBHSQN010000009.1"/>
</dbReference>
<keyword evidence="5 7" id="KW-0408">Iron</keyword>
<evidence type="ECO:0000313" key="9">
    <source>
        <dbReference type="Proteomes" id="UP001596223"/>
    </source>
</evidence>
<keyword evidence="6 7" id="KW-0503">Monooxygenase</keyword>
<dbReference type="Pfam" id="PF00067">
    <property type="entry name" value="p450"/>
    <property type="match status" value="2"/>
</dbReference>